<dbReference type="EMBL" id="GBRH01273194">
    <property type="protein sequence ID" value="JAD24701.1"/>
    <property type="molecule type" value="Transcribed_RNA"/>
</dbReference>
<protein>
    <submittedName>
        <fullName evidence="2">Uncharacterized protein</fullName>
    </submittedName>
</protein>
<feature type="signal peptide" evidence="1">
    <location>
        <begin position="1"/>
        <end position="16"/>
    </location>
</feature>
<dbReference type="AlphaFoldDB" id="A0A0A8YG09"/>
<feature type="chain" id="PRO_5002059695" evidence="1">
    <location>
        <begin position="17"/>
        <end position="43"/>
    </location>
</feature>
<evidence type="ECO:0000313" key="2">
    <source>
        <dbReference type="EMBL" id="JAD24701.1"/>
    </source>
</evidence>
<proteinExistence type="predicted"/>
<keyword evidence="1" id="KW-0732">Signal</keyword>
<name>A0A0A8YG09_ARUDO</name>
<evidence type="ECO:0000256" key="1">
    <source>
        <dbReference type="SAM" id="SignalP"/>
    </source>
</evidence>
<reference evidence="2" key="1">
    <citation type="submission" date="2014-09" db="EMBL/GenBank/DDBJ databases">
        <authorList>
            <person name="Magalhaes I.L.F."/>
            <person name="Oliveira U."/>
            <person name="Santos F.R."/>
            <person name="Vidigal T.H.D.A."/>
            <person name="Brescovit A.D."/>
            <person name="Santos A.J."/>
        </authorList>
    </citation>
    <scope>NUCLEOTIDE SEQUENCE</scope>
    <source>
        <tissue evidence="2">Shoot tissue taken approximately 20 cm above the soil surface</tissue>
    </source>
</reference>
<reference evidence="2" key="2">
    <citation type="journal article" date="2015" name="Data Brief">
        <title>Shoot transcriptome of the giant reed, Arundo donax.</title>
        <authorList>
            <person name="Barrero R.A."/>
            <person name="Guerrero F.D."/>
            <person name="Moolhuijzen P."/>
            <person name="Goolsby J.A."/>
            <person name="Tidwell J."/>
            <person name="Bellgard S.E."/>
            <person name="Bellgard M.I."/>
        </authorList>
    </citation>
    <scope>NUCLEOTIDE SEQUENCE</scope>
    <source>
        <tissue evidence="2">Shoot tissue taken approximately 20 cm above the soil surface</tissue>
    </source>
</reference>
<accession>A0A0A8YG09</accession>
<organism evidence="2">
    <name type="scientific">Arundo donax</name>
    <name type="common">Giant reed</name>
    <name type="synonym">Donax arundinaceus</name>
    <dbReference type="NCBI Taxonomy" id="35708"/>
    <lineage>
        <taxon>Eukaryota</taxon>
        <taxon>Viridiplantae</taxon>
        <taxon>Streptophyta</taxon>
        <taxon>Embryophyta</taxon>
        <taxon>Tracheophyta</taxon>
        <taxon>Spermatophyta</taxon>
        <taxon>Magnoliopsida</taxon>
        <taxon>Liliopsida</taxon>
        <taxon>Poales</taxon>
        <taxon>Poaceae</taxon>
        <taxon>PACMAD clade</taxon>
        <taxon>Arundinoideae</taxon>
        <taxon>Arundineae</taxon>
        <taxon>Arundo</taxon>
    </lineage>
</organism>
<sequence>MSACFWLLGLVCSCYKLDLYIISWICTYDEILLEKTITAGPNL</sequence>